<name>A0A0E2ARB1_BACFG</name>
<dbReference type="Gene3D" id="3.40.50.2000">
    <property type="entry name" value="Glycogen Phosphorylase B"/>
    <property type="match status" value="1"/>
</dbReference>
<organism evidence="1 2">
    <name type="scientific">Bacteroides fragilis CL07T12C05</name>
    <dbReference type="NCBI Taxonomy" id="997883"/>
    <lineage>
        <taxon>Bacteria</taxon>
        <taxon>Pseudomonadati</taxon>
        <taxon>Bacteroidota</taxon>
        <taxon>Bacteroidia</taxon>
        <taxon>Bacteroidales</taxon>
        <taxon>Bacteroidaceae</taxon>
        <taxon>Bacteroides</taxon>
    </lineage>
</organism>
<evidence type="ECO:0000313" key="1">
    <source>
        <dbReference type="EMBL" id="EIY97109.1"/>
    </source>
</evidence>
<sequence>MRIYIFSKATPEQLPPIIALSMYCIELGYDVQLITQNTSLNNLKLFQTRGISVQNLQNNSINIPIMGKIQHWLQFRYFLSKKIKEIREDDIIWVSGADTLLLIGKSIIKRYRIIFQLNELCDELIVYRFLLKRKMRFCSKVVVPEENRSYIAEVLYNLDRRPFILPNKPYNFDNKELQVLPHIDKYISRIKDLKNDGRVLLVYQGYISDLRDLCQICRVVEKYKDSCALVLMGHDEGALAKYERLCSQIIHIPFLPAPWHLEVTALCNIGIMIYLPVSLNNIYCAPNKIWEYSKFGLAMLGNDIPGLSFINHEDIGRTVNLYDINDVDMKIKYLLDNHSSVREKSLAFYERLDMKKEILNILNAI</sequence>
<evidence type="ECO:0008006" key="3">
    <source>
        <dbReference type="Google" id="ProtNLM"/>
    </source>
</evidence>
<dbReference type="RefSeq" id="WP_005794836.1">
    <property type="nucleotide sequence ID" value="NZ_JH724215.1"/>
</dbReference>
<dbReference type="Proteomes" id="UP000003879">
    <property type="component" value="Unassembled WGS sequence"/>
</dbReference>
<dbReference type="AlphaFoldDB" id="A0A0E2ARB1"/>
<dbReference type="PATRIC" id="fig|997883.3.peg.1912"/>
<proteinExistence type="predicted"/>
<reference evidence="1 2" key="1">
    <citation type="submission" date="2012-02" db="EMBL/GenBank/DDBJ databases">
        <title>The Genome Sequence of Bacteroides fragilis CL07T12C05.</title>
        <authorList>
            <consortium name="The Broad Institute Genome Sequencing Platform"/>
            <person name="Earl A."/>
            <person name="Ward D."/>
            <person name="Feldgarden M."/>
            <person name="Gevers D."/>
            <person name="Zitomersky N.L."/>
            <person name="Coyne M.J."/>
            <person name="Comstock L.E."/>
            <person name="Young S.K."/>
            <person name="Zeng Q."/>
            <person name="Gargeya S."/>
            <person name="Fitzgerald M."/>
            <person name="Haas B."/>
            <person name="Abouelleil A."/>
            <person name="Alvarado L."/>
            <person name="Arachchi H.M."/>
            <person name="Berlin A."/>
            <person name="Chapman S.B."/>
            <person name="Gearin G."/>
            <person name="Goldberg J."/>
            <person name="Griggs A."/>
            <person name="Gujja S."/>
            <person name="Hansen M."/>
            <person name="Heiman D."/>
            <person name="Howarth C."/>
            <person name="Larimer J."/>
            <person name="Lui A."/>
            <person name="MacDonald P.J.P."/>
            <person name="McCowen C."/>
            <person name="Montmayeur A."/>
            <person name="Murphy C."/>
            <person name="Neiman D."/>
            <person name="Pearson M."/>
            <person name="Priest M."/>
            <person name="Roberts A."/>
            <person name="Saif S."/>
            <person name="Shea T."/>
            <person name="Sisk P."/>
            <person name="Stolte C."/>
            <person name="Sykes S."/>
            <person name="Wortman J."/>
            <person name="Nusbaum C."/>
            <person name="Birren B."/>
        </authorList>
    </citation>
    <scope>NUCLEOTIDE SEQUENCE [LARGE SCALE GENOMIC DNA]</scope>
    <source>
        <strain evidence="1 2">CL07T12C05</strain>
    </source>
</reference>
<dbReference type="SUPFAM" id="SSF53756">
    <property type="entry name" value="UDP-Glycosyltransferase/glycogen phosphorylase"/>
    <property type="match status" value="1"/>
</dbReference>
<evidence type="ECO:0000313" key="2">
    <source>
        <dbReference type="Proteomes" id="UP000003879"/>
    </source>
</evidence>
<comment type="caution">
    <text evidence="1">The sequence shown here is derived from an EMBL/GenBank/DDBJ whole genome shotgun (WGS) entry which is preliminary data.</text>
</comment>
<dbReference type="HOGENOM" id="CLU_768825_0_0_10"/>
<dbReference type="EMBL" id="AGXN01000010">
    <property type="protein sequence ID" value="EIY97109.1"/>
    <property type="molecule type" value="Genomic_DNA"/>
</dbReference>
<protein>
    <recommendedName>
        <fullName evidence="3">Glycosyl transferase family 1 domain-containing protein</fullName>
    </recommendedName>
</protein>
<gene>
    <name evidence="1" type="ORF">HMPREF1056_01822</name>
</gene>
<accession>A0A0E2ARB1</accession>